<feature type="transmembrane region" description="Helical" evidence="10">
    <location>
        <begin position="21"/>
        <end position="40"/>
    </location>
</feature>
<feature type="transmembrane region" description="Helical" evidence="10">
    <location>
        <begin position="167"/>
        <end position="190"/>
    </location>
</feature>
<evidence type="ECO:0000256" key="8">
    <source>
        <dbReference type="ARBA" id="ARBA00023136"/>
    </source>
</evidence>
<dbReference type="GO" id="GO:0008495">
    <property type="term" value="F:protoheme IX farnesyltransferase activity"/>
    <property type="evidence" value="ECO:0007669"/>
    <property type="project" value="UniProtKB-UniRule"/>
</dbReference>
<evidence type="ECO:0000313" key="11">
    <source>
        <dbReference type="EMBL" id="SFV03132.1"/>
    </source>
</evidence>
<dbReference type="InterPro" id="IPR044878">
    <property type="entry name" value="UbiA_sf"/>
</dbReference>
<dbReference type="FunFam" id="1.10.357.140:FF:000001">
    <property type="entry name" value="Protoheme IX farnesyltransferase"/>
    <property type="match status" value="1"/>
</dbReference>
<organism evidence="11 12">
    <name type="scientific">Alicyclobacillus macrosporangiidus</name>
    <dbReference type="NCBI Taxonomy" id="392015"/>
    <lineage>
        <taxon>Bacteria</taxon>
        <taxon>Bacillati</taxon>
        <taxon>Bacillota</taxon>
        <taxon>Bacilli</taxon>
        <taxon>Bacillales</taxon>
        <taxon>Alicyclobacillaceae</taxon>
        <taxon>Alicyclobacillus</taxon>
    </lineage>
</organism>
<evidence type="ECO:0000256" key="4">
    <source>
        <dbReference type="ARBA" id="ARBA00022679"/>
    </source>
</evidence>
<comment type="subunit">
    <text evidence="10">Interacts with CtaA.</text>
</comment>
<dbReference type="InterPro" id="IPR030470">
    <property type="entry name" value="UbiA_prenylTrfase_CS"/>
</dbReference>
<dbReference type="CDD" id="cd13957">
    <property type="entry name" value="PT_UbiA_Cox10"/>
    <property type="match status" value="1"/>
</dbReference>
<dbReference type="PANTHER" id="PTHR43448:SF2">
    <property type="entry name" value="PROTOHEME IX FARNESYLTRANSFERASE, MITOCHONDRIAL"/>
    <property type="match status" value="1"/>
</dbReference>
<keyword evidence="12" id="KW-1185">Reference proteome</keyword>
<feature type="transmembrane region" description="Helical" evidence="10">
    <location>
        <begin position="142"/>
        <end position="161"/>
    </location>
</feature>
<comment type="similarity">
    <text evidence="10">Belongs to the UbiA prenyltransferase family. Protoheme IX farnesyltransferase subfamily.</text>
</comment>
<evidence type="ECO:0000256" key="1">
    <source>
        <dbReference type="ARBA" id="ARBA00004651"/>
    </source>
</evidence>
<keyword evidence="8 10" id="KW-0472">Membrane</keyword>
<dbReference type="InterPro" id="IPR000537">
    <property type="entry name" value="UbiA_prenyltransferase"/>
</dbReference>
<comment type="miscellaneous">
    <text evidence="10">Carbon 2 of the heme B porphyrin ring is defined according to the Fischer nomenclature.</text>
</comment>
<dbReference type="PROSITE" id="PS00943">
    <property type="entry name" value="UBIA"/>
    <property type="match status" value="1"/>
</dbReference>
<dbReference type="Gene3D" id="1.10.357.140">
    <property type="entry name" value="UbiA prenyltransferase"/>
    <property type="match status" value="1"/>
</dbReference>
<dbReference type="GO" id="GO:0005886">
    <property type="term" value="C:plasma membrane"/>
    <property type="evidence" value="ECO:0007669"/>
    <property type="project" value="UniProtKB-SubCell"/>
</dbReference>
<dbReference type="Proteomes" id="UP000183508">
    <property type="component" value="Unassembled WGS sequence"/>
</dbReference>
<dbReference type="UniPathway" id="UPA00834">
    <property type="reaction ID" value="UER00712"/>
</dbReference>
<dbReference type="Pfam" id="PF01040">
    <property type="entry name" value="UbiA"/>
    <property type="match status" value="1"/>
</dbReference>
<evidence type="ECO:0000313" key="12">
    <source>
        <dbReference type="Proteomes" id="UP000183508"/>
    </source>
</evidence>
<dbReference type="STRING" id="392015.SAMN05421543_12229"/>
<dbReference type="NCBIfam" id="NF003349">
    <property type="entry name" value="PRK04375.1-2"/>
    <property type="match status" value="1"/>
</dbReference>
<comment type="subcellular location">
    <subcellularLocation>
        <location evidence="1 10">Cell membrane</location>
        <topology evidence="1 10">Multi-pass membrane protein</topology>
    </subcellularLocation>
</comment>
<gene>
    <name evidence="10" type="primary">ctaB</name>
    <name evidence="11" type="ORF">SAMN05421543_12229</name>
</gene>
<evidence type="ECO:0000256" key="2">
    <source>
        <dbReference type="ARBA" id="ARBA00004919"/>
    </source>
</evidence>
<comment type="catalytic activity">
    <reaction evidence="9 10">
        <text>heme b + (2E,6E)-farnesyl diphosphate + H2O = Fe(II)-heme o + diphosphate</text>
        <dbReference type="Rhea" id="RHEA:28070"/>
        <dbReference type="ChEBI" id="CHEBI:15377"/>
        <dbReference type="ChEBI" id="CHEBI:33019"/>
        <dbReference type="ChEBI" id="CHEBI:60344"/>
        <dbReference type="ChEBI" id="CHEBI:60530"/>
        <dbReference type="ChEBI" id="CHEBI:175763"/>
        <dbReference type="EC" id="2.5.1.141"/>
    </reaction>
</comment>
<evidence type="ECO:0000256" key="6">
    <source>
        <dbReference type="ARBA" id="ARBA00022989"/>
    </source>
</evidence>
<feature type="transmembrane region" description="Helical" evidence="10">
    <location>
        <begin position="216"/>
        <end position="234"/>
    </location>
</feature>
<evidence type="ECO:0000256" key="9">
    <source>
        <dbReference type="ARBA" id="ARBA00047690"/>
    </source>
</evidence>
<feature type="transmembrane region" description="Helical" evidence="10">
    <location>
        <begin position="240"/>
        <end position="260"/>
    </location>
</feature>
<name>A0A1I7L055_9BACL</name>
<dbReference type="EC" id="2.5.1.141" evidence="10"/>
<sequence length="298" mass="32445">MSPVPLRTRMSAYWELTKPRIVFLLLFTEVCAMVTAAHQVPITLQALSGVAGLALTAGGSAALNMWYDRDIDRVMARTAHRPLPAGVVRPKAALAWALVLGFLGVLILAVGANLLTAALGLAGYLYYGVLYTMVLKRRTPQNIVIGGGAGAFPPLVGWAAVTGQLSWAALGMFLLIFLWTPSHFWGLALYKRDEYARAGVPMMPVARGELSTRRQMGAYAVLLVLVSVLLPFTVHLGWLYLVPAAIAGLWFLWMHVHLLRPRAKTTYWAKRTFFASLIYLPVVFGAMALGALWPAGGI</sequence>
<dbReference type="InterPro" id="IPR006369">
    <property type="entry name" value="Protohaem_IX_farnesylTrfase"/>
</dbReference>
<dbReference type="GO" id="GO:0048034">
    <property type="term" value="P:heme O biosynthetic process"/>
    <property type="evidence" value="ECO:0007669"/>
    <property type="project" value="UniProtKB-UniRule"/>
</dbReference>
<reference evidence="12" key="1">
    <citation type="submission" date="2016-10" db="EMBL/GenBank/DDBJ databases">
        <authorList>
            <person name="Varghese N."/>
        </authorList>
    </citation>
    <scope>NUCLEOTIDE SEQUENCE [LARGE SCALE GENOMIC DNA]</scope>
    <source>
        <strain evidence="12">DSM 17980</strain>
    </source>
</reference>
<dbReference type="HAMAP" id="MF_00154">
    <property type="entry name" value="CyoE_CtaB"/>
    <property type="match status" value="1"/>
</dbReference>
<keyword evidence="6 10" id="KW-1133">Transmembrane helix</keyword>
<dbReference type="EMBL" id="FPBV01000022">
    <property type="protein sequence ID" value="SFV03132.1"/>
    <property type="molecule type" value="Genomic_DNA"/>
</dbReference>
<evidence type="ECO:0000256" key="5">
    <source>
        <dbReference type="ARBA" id="ARBA00022692"/>
    </source>
</evidence>
<evidence type="ECO:0000256" key="10">
    <source>
        <dbReference type="HAMAP-Rule" id="MF_00154"/>
    </source>
</evidence>
<evidence type="ECO:0000256" key="7">
    <source>
        <dbReference type="ARBA" id="ARBA00023133"/>
    </source>
</evidence>
<feature type="transmembrane region" description="Helical" evidence="10">
    <location>
        <begin position="272"/>
        <end position="293"/>
    </location>
</feature>
<evidence type="ECO:0000256" key="3">
    <source>
        <dbReference type="ARBA" id="ARBA00022475"/>
    </source>
</evidence>
<keyword evidence="5 10" id="KW-0812">Transmembrane</keyword>
<feature type="transmembrane region" description="Helical" evidence="10">
    <location>
        <begin position="114"/>
        <end position="135"/>
    </location>
</feature>
<proteinExistence type="inferred from homology"/>
<feature type="transmembrane region" description="Helical" evidence="10">
    <location>
        <begin position="46"/>
        <end position="67"/>
    </location>
</feature>
<keyword evidence="7 10" id="KW-0350">Heme biosynthesis</keyword>
<keyword evidence="3 10" id="KW-1003">Cell membrane</keyword>
<feature type="transmembrane region" description="Helical" evidence="10">
    <location>
        <begin position="88"/>
        <end position="108"/>
    </location>
</feature>
<dbReference type="AlphaFoldDB" id="A0A1I7L055"/>
<protein>
    <recommendedName>
        <fullName evidence="10">Protoheme IX farnesyltransferase</fullName>
        <ecNumber evidence="10">2.5.1.141</ecNumber>
    </recommendedName>
    <alternativeName>
        <fullName evidence="10">Heme B farnesyltransferase</fullName>
    </alternativeName>
    <alternativeName>
        <fullName evidence="10">Heme O synthase</fullName>
    </alternativeName>
</protein>
<dbReference type="NCBIfam" id="TIGR01473">
    <property type="entry name" value="cyoE_ctaB"/>
    <property type="match status" value="1"/>
</dbReference>
<keyword evidence="4 10" id="KW-0808">Transferase</keyword>
<dbReference type="PANTHER" id="PTHR43448">
    <property type="entry name" value="PROTOHEME IX FARNESYLTRANSFERASE, MITOCHONDRIAL"/>
    <property type="match status" value="1"/>
</dbReference>
<comment type="function">
    <text evidence="10">Converts heme B (protoheme IX) to heme O by substitution of the vinyl group on carbon 2 of heme B porphyrin ring with a hydroxyethyl farnesyl side group.</text>
</comment>
<accession>A0A1I7L055</accession>
<comment type="pathway">
    <text evidence="2 10">Porphyrin-containing compound metabolism; heme O biosynthesis; heme O from protoheme: step 1/1.</text>
</comment>